<dbReference type="InterPro" id="IPR003797">
    <property type="entry name" value="DegV"/>
</dbReference>
<dbReference type="EMBL" id="JAUSUD010000019">
    <property type="protein sequence ID" value="MDQ0232275.1"/>
    <property type="molecule type" value="Genomic_DNA"/>
</dbReference>
<keyword evidence="4" id="KW-1185">Reference proteome</keyword>
<dbReference type="Gene3D" id="3.40.50.10170">
    <property type="match status" value="1"/>
</dbReference>
<dbReference type="InterPro" id="IPR043168">
    <property type="entry name" value="DegV_C"/>
</dbReference>
<dbReference type="NCBIfam" id="TIGR00762">
    <property type="entry name" value="DegV"/>
    <property type="match status" value="1"/>
</dbReference>
<dbReference type="RefSeq" id="WP_307344279.1">
    <property type="nucleotide sequence ID" value="NZ_JAUSUD010000019.1"/>
</dbReference>
<accession>A0ABT9ZJX0</accession>
<comment type="function">
    <text evidence="1">May bind long-chain fatty acids, such as palmitate, and may play a role in lipid transport or fatty acid metabolism.</text>
</comment>
<organism evidence="3 4">
    <name type="scientific">Metabacillus malikii</name>
    <dbReference type="NCBI Taxonomy" id="1504265"/>
    <lineage>
        <taxon>Bacteria</taxon>
        <taxon>Bacillati</taxon>
        <taxon>Bacillota</taxon>
        <taxon>Bacilli</taxon>
        <taxon>Bacillales</taxon>
        <taxon>Bacillaceae</taxon>
        <taxon>Metabacillus</taxon>
    </lineage>
</organism>
<protein>
    <submittedName>
        <fullName evidence="3">DegV family protein with EDD domain</fullName>
    </submittedName>
</protein>
<reference evidence="3 4" key="1">
    <citation type="submission" date="2023-07" db="EMBL/GenBank/DDBJ databases">
        <title>Genomic Encyclopedia of Type Strains, Phase IV (KMG-IV): sequencing the most valuable type-strain genomes for metagenomic binning, comparative biology and taxonomic classification.</title>
        <authorList>
            <person name="Goeker M."/>
        </authorList>
    </citation>
    <scope>NUCLEOTIDE SEQUENCE [LARGE SCALE GENOMIC DNA]</scope>
    <source>
        <strain evidence="3 4">DSM 29005</strain>
    </source>
</reference>
<dbReference type="PANTHER" id="PTHR33434:SF3">
    <property type="entry name" value="DEGV DOMAIN-CONTAINING PROTEIN YITS"/>
    <property type="match status" value="1"/>
</dbReference>
<name>A0ABT9ZJX0_9BACI</name>
<proteinExistence type="predicted"/>
<dbReference type="SUPFAM" id="SSF82549">
    <property type="entry name" value="DAK1/DegV-like"/>
    <property type="match status" value="1"/>
</dbReference>
<sequence>MNVKIIADSACDLPLSFFEEHSVSFLPLSVDIHGKQLQDQKEIEPKEIYDEMRNGVIVKTSQVSPLMLKDVFTEHAKEGVPCLYVAFSSELSGTYQTAEMVRNEVLEEFPQFELAIIDTKCASLGHGLAVKYAVKLANEDKSLIELEKAVREYCPKIEHIFTVDNLEYLARGGRISKASAFVGGLLNIKPLLHVEDGKLIPLEKLRGRKKVFKRIIELMKERGKNLQNQTIAISHGDDIDAANEMKAMIEEAFSPKEVYINYVGAVVGAHAGPGTLAIFFLNEDQ</sequence>
<keyword evidence="2" id="KW-0446">Lipid-binding</keyword>
<evidence type="ECO:0000256" key="1">
    <source>
        <dbReference type="ARBA" id="ARBA00003238"/>
    </source>
</evidence>
<dbReference type="Pfam" id="PF02645">
    <property type="entry name" value="DegV"/>
    <property type="match status" value="1"/>
</dbReference>
<evidence type="ECO:0000313" key="3">
    <source>
        <dbReference type="EMBL" id="MDQ0232275.1"/>
    </source>
</evidence>
<evidence type="ECO:0000256" key="2">
    <source>
        <dbReference type="ARBA" id="ARBA00023121"/>
    </source>
</evidence>
<comment type="caution">
    <text evidence="3">The sequence shown here is derived from an EMBL/GenBank/DDBJ whole genome shotgun (WGS) entry which is preliminary data.</text>
</comment>
<evidence type="ECO:0000313" key="4">
    <source>
        <dbReference type="Proteomes" id="UP001234495"/>
    </source>
</evidence>
<dbReference type="PROSITE" id="PS51482">
    <property type="entry name" value="DEGV"/>
    <property type="match status" value="1"/>
</dbReference>
<gene>
    <name evidence="3" type="ORF">J2S19_003562</name>
</gene>
<dbReference type="InterPro" id="IPR050270">
    <property type="entry name" value="DegV_domain_contain"/>
</dbReference>
<dbReference type="Gene3D" id="3.30.1180.10">
    <property type="match status" value="1"/>
</dbReference>
<dbReference type="Proteomes" id="UP001234495">
    <property type="component" value="Unassembled WGS sequence"/>
</dbReference>
<dbReference type="PANTHER" id="PTHR33434">
    <property type="entry name" value="DEGV DOMAIN-CONTAINING PROTEIN DR_1986-RELATED"/>
    <property type="match status" value="1"/>
</dbReference>